<dbReference type="RefSeq" id="WP_420240976.1">
    <property type="nucleotide sequence ID" value="NZ_BOPV01000001.1"/>
</dbReference>
<sequence>MPILTVRHLTRYRYRKKVTFGEHRMMFRPRESYDQRLLESDIIITPTPSALRYVHDVFGNCVGIARFDGVVADELSFESRIRLEHLPDAGDYSAETEAYARIFPFAYGAEELPDLQRSIERAYPDPDHAVERWARRFLNKYGHTDTHRMLATMTAAVREDIEYATRTERGIQTPAETLQIRRGTCRDFAVLMMEALRALGLAARFVSGYIYSPGEDDAEERHRGGGHTHAWVRVYLPGCGWIEFDPTNGIVGNRDLIRVAVTRDPNQALPLSGTWNGLPSSFLDMDVEVDVDEWTATPGLSAKSRQVTGGR</sequence>
<comment type="caution">
    <text evidence="2">The sequence shown here is derived from an EMBL/GenBank/DDBJ whole genome shotgun (WGS) entry which is preliminary data.</text>
</comment>
<dbReference type="SMART" id="SM00460">
    <property type="entry name" value="TGc"/>
    <property type="match status" value="1"/>
</dbReference>
<name>A0A8S8XA11_9PROT</name>
<gene>
    <name evidence="2" type="ORF">TMPK1_02970</name>
</gene>
<dbReference type="SUPFAM" id="SSF54001">
    <property type="entry name" value="Cysteine proteinases"/>
    <property type="match status" value="1"/>
</dbReference>
<dbReference type="Pfam" id="PF01841">
    <property type="entry name" value="Transglut_core"/>
    <property type="match status" value="1"/>
</dbReference>
<dbReference type="InterPro" id="IPR038765">
    <property type="entry name" value="Papain-like_cys_pep_sf"/>
</dbReference>
<reference evidence="2" key="1">
    <citation type="submission" date="2021-02" db="EMBL/GenBank/DDBJ databases">
        <title>Genome sequence of Rhodospirillales sp. strain TMPK1 isolated from soil.</title>
        <authorList>
            <person name="Nakai R."/>
            <person name="Kusada H."/>
            <person name="Tamaki H."/>
        </authorList>
    </citation>
    <scope>NUCLEOTIDE SEQUENCE</scope>
    <source>
        <strain evidence="2">TMPK1</strain>
    </source>
</reference>
<dbReference type="Pfam" id="PF08379">
    <property type="entry name" value="Bact_transglu_N"/>
    <property type="match status" value="1"/>
</dbReference>
<keyword evidence="3" id="KW-1185">Reference proteome</keyword>
<dbReference type="InterPro" id="IPR002931">
    <property type="entry name" value="Transglutaminase-like"/>
</dbReference>
<evidence type="ECO:0000313" key="3">
    <source>
        <dbReference type="Proteomes" id="UP000681075"/>
    </source>
</evidence>
<dbReference type="PANTHER" id="PTHR33490">
    <property type="entry name" value="BLR5614 PROTEIN-RELATED"/>
    <property type="match status" value="1"/>
</dbReference>
<evidence type="ECO:0000259" key="1">
    <source>
        <dbReference type="SMART" id="SM00460"/>
    </source>
</evidence>
<proteinExistence type="predicted"/>
<dbReference type="PANTHER" id="PTHR33490:SF1">
    <property type="entry name" value="SLL1233 PROTEIN"/>
    <property type="match status" value="1"/>
</dbReference>
<accession>A0A8S8XA11</accession>
<feature type="domain" description="Transglutaminase-like" evidence="1">
    <location>
        <begin position="177"/>
        <end position="248"/>
    </location>
</feature>
<protein>
    <submittedName>
        <fullName evidence="2">Transglutaminase</fullName>
    </submittedName>
</protein>
<dbReference type="Gene3D" id="3.10.620.30">
    <property type="match status" value="1"/>
</dbReference>
<organism evidence="2 3">
    <name type="scientific">Roseiterribacter gracilis</name>
    <dbReference type="NCBI Taxonomy" id="2812848"/>
    <lineage>
        <taxon>Bacteria</taxon>
        <taxon>Pseudomonadati</taxon>
        <taxon>Pseudomonadota</taxon>
        <taxon>Alphaproteobacteria</taxon>
        <taxon>Rhodospirillales</taxon>
        <taxon>Roseiterribacteraceae</taxon>
        <taxon>Roseiterribacter</taxon>
    </lineage>
</organism>
<dbReference type="EMBL" id="BOPV01000001">
    <property type="protein sequence ID" value="GIL38060.1"/>
    <property type="molecule type" value="Genomic_DNA"/>
</dbReference>
<evidence type="ECO:0000313" key="2">
    <source>
        <dbReference type="EMBL" id="GIL38060.1"/>
    </source>
</evidence>
<dbReference type="Proteomes" id="UP000681075">
    <property type="component" value="Unassembled WGS sequence"/>
</dbReference>
<dbReference type="InterPro" id="IPR013589">
    <property type="entry name" value="Bac_transglu_N"/>
</dbReference>
<dbReference type="AlphaFoldDB" id="A0A8S8XA11"/>